<gene>
    <name evidence="2" type="ORF">SLEP1_g4638</name>
</gene>
<evidence type="ECO:0000313" key="3">
    <source>
        <dbReference type="Proteomes" id="UP001054252"/>
    </source>
</evidence>
<protein>
    <submittedName>
        <fullName evidence="2">Uncharacterized protein</fullName>
    </submittedName>
</protein>
<reference evidence="2 3" key="1">
    <citation type="journal article" date="2021" name="Commun. Biol.">
        <title>The genome of Shorea leprosula (Dipterocarpaceae) highlights the ecological relevance of drought in aseasonal tropical rainforests.</title>
        <authorList>
            <person name="Ng K.K.S."/>
            <person name="Kobayashi M.J."/>
            <person name="Fawcett J.A."/>
            <person name="Hatakeyama M."/>
            <person name="Paape T."/>
            <person name="Ng C.H."/>
            <person name="Ang C.C."/>
            <person name="Tnah L.H."/>
            <person name="Lee C.T."/>
            <person name="Nishiyama T."/>
            <person name="Sese J."/>
            <person name="O'Brien M.J."/>
            <person name="Copetti D."/>
            <person name="Mohd Noor M.I."/>
            <person name="Ong R.C."/>
            <person name="Putra M."/>
            <person name="Sireger I.Z."/>
            <person name="Indrioko S."/>
            <person name="Kosugi Y."/>
            <person name="Izuno A."/>
            <person name="Isagi Y."/>
            <person name="Lee S.L."/>
            <person name="Shimizu K.K."/>
        </authorList>
    </citation>
    <scope>NUCLEOTIDE SEQUENCE [LARGE SCALE GENOMIC DNA]</scope>
    <source>
        <strain evidence="2">214</strain>
    </source>
</reference>
<evidence type="ECO:0000313" key="2">
    <source>
        <dbReference type="EMBL" id="GKU90671.1"/>
    </source>
</evidence>
<feature type="region of interest" description="Disordered" evidence="1">
    <location>
        <begin position="1"/>
        <end position="39"/>
    </location>
</feature>
<comment type="caution">
    <text evidence="2">The sequence shown here is derived from an EMBL/GenBank/DDBJ whole genome shotgun (WGS) entry which is preliminary data.</text>
</comment>
<dbReference type="AlphaFoldDB" id="A0AAV5HTN6"/>
<dbReference type="Proteomes" id="UP001054252">
    <property type="component" value="Unassembled WGS sequence"/>
</dbReference>
<accession>A0AAV5HTN6</accession>
<proteinExistence type="predicted"/>
<name>A0AAV5HTN6_9ROSI</name>
<keyword evidence="3" id="KW-1185">Reference proteome</keyword>
<feature type="compositionally biased region" description="Polar residues" evidence="1">
    <location>
        <begin position="20"/>
        <end position="39"/>
    </location>
</feature>
<dbReference type="EMBL" id="BPVZ01000004">
    <property type="protein sequence ID" value="GKU90671.1"/>
    <property type="molecule type" value="Genomic_DNA"/>
</dbReference>
<organism evidence="2 3">
    <name type="scientific">Rubroshorea leprosula</name>
    <dbReference type="NCBI Taxonomy" id="152421"/>
    <lineage>
        <taxon>Eukaryota</taxon>
        <taxon>Viridiplantae</taxon>
        <taxon>Streptophyta</taxon>
        <taxon>Embryophyta</taxon>
        <taxon>Tracheophyta</taxon>
        <taxon>Spermatophyta</taxon>
        <taxon>Magnoliopsida</taxon>
        <taxon>eudicotyledons</taxon>
        <taxon>Gunneridae</taxon>
        <taxon>Pentapetalae</taxon>
        <taxon>rosids</taxon>
        <taxon>malvids</taxon>
        <taxon>Malvales</taxon>
        <taxon>Dipterocarpaceae</taxon>
        <taxon>Rubroshorea</taxon>
    </lineage>
</organism>
<evidence type="ECO:0000256" key="1">
    <source>
        <dbReference type="SAM" id="MobiDB-lite"/>
    </source>
</evidence>
<sequence length="39" mass="4337">MFEFDKKKPFQRPSLKAIPSITNNSNGKHNTSLLVSSSS</sequence>